<reference evidence="2" key="1">
    <citation type="journal article" date="2020" name="Nature">
        <title>Giant virus diversity and host interactions through global metagenomics.</title>
        <authorList>
            <person name="Schulz F."/>
            <person name="Roux S."/>
            <person name="Paez-Espino D."/>
            <person name="Jungbluth S."/>
            <person name="Walsh D.A."/>
            <person name="Denef V.J."/>
            <person name="McMahon K.D."/>
            <person name="Konstantinidis K.T."/>
            <person name="Eloe-Fadrosh E.A."/>
            <person name="Kyrpides N.C."/>
            <person name="Woyke T."/>
        </authorList>
    </citation>
    <scope>NUCLEOTIDE SEQUENCE</scope>
    <source>
        <strain evidence="2">GVMAG-M-3300027747-57</strain>
    </source>
</reference>
<proteinExistence type="predicted"/>
<organism evidence="2">
    <name type="scientific">viral metagenome</name>
    <dbReference type="NCBI Taxonomy" id="1070528"/>
    <lineage>
        <taxon>unclassified sequences</taxon>
        <taxon>metagenomes</taxon>
        <taxon>organismal metagenomes</taxon>
    </lineage>
</organism>
<name>A0A6C0JKI5_9ZZZZ</name>
<evidence type="ECO:0000256" key="1">
    <source>
        <dbReference type="SAM" id="MobiDB-lite"/>
    </source>
</evidence>
<sequence>MNYSDIIDDSKYNLSELRFLYLRYYIPLEDDIDKPNKYGYDGWLFYANTWLVAYFDNRFYKEVRISNEDKKDINVFKTYMLPYINNEYFITYELYATTKELKKIEKRKKKLITAVNELSKEQYDSWLGAYSANGGSKRHRRSNKSNKKRISQNHKKSQKR</sequence>
<feature type="region of interest" description="Disordered" evidence="1">
    <location>
        <begin position="130"/>
        <end position="160"/>
    </location>
</feature>
<accession>A0A6C0JKI5</accession>
<protein>
    <submittedName>
        <fullName evidence="2">Uncharacterized protein</fullName>
    </submittedName>
</protein>
<evidence type="ECO:0000313" key="2">
    <source>
        <dbReference type="EMBL" id="QHU06109.1"/>
    </source>
</evidence>
<dbReference type="EMBL" id="MN740430">
    <property type="protein sequence ID" value="QHU06109.1"/>
    <property type="molecule type" value="Genomic_DNA"/>
</dbReference>
<feature type="compositionally biased region" description="Basic residues" evidence="1">
    <location>
        <begin position="136"/>
        <end position="160"/>
    </location>
</feature>
<dbReference type="AlphaFoldDB" id="A0A6C0JKI5"/>